<evidence type="ECO:0000256" key="1">
    <source>
        <dbReference type="SAM" id="MobiDB-lite"/>
    </source>
</evidence>
<dbReference type="RefSeq" id="WP_073381977.1">
    <property type="nucleotide sequence ID" value="NZ_FQZK01000019.1"/>
</dbReference>
<dbReference type="AlphaFoldDB" id="A0A1M6S3S5"/>
<dbReference type="EMBL" id="FQZK01000019">
    <property type="protein sequence ID" value="SHK39484.1"/>
    <property type="molecule type" value="Genomic_DNA"/>
</dbReference>
<gene>
    <name evidence="2" type="ORF">SAMN05421803_11919</name>
</gene>
<accession>A0A1M6S3S5</accession>
<protein>
    <submittedName>
        <fullName evidence="2">Uncharacterized protein</fullName>
    </submittedName>
</protein>
<keyword evidence="3" id="KW-1185">Reference proteome</keyword>
<proteinExistence type="predicted"/>
<evidence type="ECO:0000313" key="3">
    <source>
        <dbReference type="Proteomes" id="UP000184452"/>
    </source>
</evidence>
<feature type="region of interest" description="Disordered" evidence="1">
    <location>
        <begin position="1"/>
        <end position="34"/>
    </location>
</feature>
<reference evidence="2 3" key="1">
    <citation type="submission" date="2016-11" db="EMBL/GenBank/DDBJ databases">
        <authorList>
            <person name="Jaros S."/>
            <person name="Januszkiewicz K."/>
            <person name="Wedrychowicz H."/>
        </authorList>
    </citation>
    <scope>NUCLEOTIDE SEQUENCE [LARGE SCALE GENOMIC DNA]</scope>
    <source>
        <strain evidence="2 3">CGMCC 4.5723</strain>
    </source>
</reference>
<evidence type="ECO:0000313" key="2">
    <source>
        <dbReference type="EMBL" id="SHK39484.1"/>
    </source>
</evidence>
<dbReference type="Proteomes" id="UP000184452">
    <property type="component" value="Unassembled WGS sequence"/>
</dbReference>
<name>A0A1M6S3S5_9ACTN</name>
<sequence length="171" mass="18225">MDTVSGRTEHTGAPSAADTPGTTDAPVTAATEAHGTPGVSDAFGLLGAGGVAGAVGEFVGVAERAGFVVVVEGAGRVEVRGVRPDGSVEGAMRFHLCCQAGEWVWRYEFPARPVGGRGSGMFNNFPRHPDPGDFARLGWWWRHFSTGPGWRYRPQGWMRPRSWTRSARSAA</sequence>
<organism evidence="2 3">
    <name type="scientific">Nocardiopsis flavescens</name>
    <dbReference type="NCBI Taxonomy" id="758803"/>
    <lineage>
        <taxon>Bacteria</taxon>
        <taxon>Bacillati</taxon>
        <taxon>Actinomycetota</taxon>
        <taxon>Actinomycetes</taxon>
        <taxon>Streptosporangiales</taxon>
        <taxon>Nocardiopsidaceae</taxon>
        <taxon>Nocardiopsis</taxon>
    </lineage>
</organism>